<name>A0A9D1IQC0_9FIRM</name>
<gene>
    <name evidence="1" type="ORF">IAD19_04955</name>
</gene>
<dbReference type="Proteomes" id="UP000824082">
    <property type="component" value="Unassembled WGS sequence"/>
</dbReference>
<dbReference type="InterPro" id="IPR043740">
    <property type="entry name" value="DUF5685"/>
</dbReference>
<organism evidence="1 2">
    <name type="scientific">Candidatus Egerieicola faecale</name>
    <dbReference type="NCBI Taxonomy" id="2840774"/>
    <lineage>
        <taxon>Bacteria</taxon>
        <taxon>Bacillati</taxon>
        <taxon>Bacillota</taxon>
        <taxon>Clostridia</taxon>
        <taxon>Eubacteriales</taxon>
        <taxon>Oscillospiraceae</taxon>
        <taxon>Oscillospiraceae incertae sedis</taxon>
        <taxon>Candidatus Egerieicola</taxon>
    </lineage>
</organism>
<dbReference type="AlphaFoldDB" id="A0A9D1IQC0"/>
<accession>A0A9D1IQC0</accession>
<sequence>MFGYIRAIKPEMKCLEYDLYRGVYCGLCRQLGADYGQFSRFSLTYDCTLLAMLGLALTGDTGSHFHWQACIANPIKKKWIHTYHPMLRYAAAVNVLLTAQKAEDGIADSSLGKKAALLPLLPPLHHMAKKAKKRYPALGTLVEEYGRNQNQVEQQQVSSIDRAADPTAKVLAGICRELSHDPAVQKVLDRLGYHLGRYVYLMDALDDLEKDREQGSYNVLLLRFPEQTDEEIRDYAQQTINASIAQVAAAYELLDCKCYRSILNNIVYLGLQTQLRLILQPSCPKRKELPDELTL</sequence>
<dbReference type="EMBL" id="DVMX01000099">
    <property type="protein sequence ID" value="HIU41885.1"/>
    <property type="molecule type" value="Genomic_DNA"/>
</dbReference>
<reference evidence="1" key="1">
    <citation type="submission" date="2020-10" db="EMBL/GenBank/DDBJ databases">
        <authorList>
            <person name="Gilroy R."/>
        </authorList>
    </citation>
    <scope>NUCLEOTIDE SEQUENCE</scope>
    <source>
        <strain evidence="1">4509</strain>
    </source>
</reference>
<protein>
    <submittedName>
        <fullName evidence="1">Uncharacterized protein</fullName>
    </submittedName>
</protein>
<dbReference type="Pfam" id="PF18937">
    <property type="entry name" value="DUF5685"/>
    <property type="match status" value="1"/>
</dbReference>
<evidence type="ECO:0000313" key="2">
    <source>
        <dbReference type="Proteomes" id="UP000824082"/>
    </source>
</evidence>
<reference evidence="1" key="2">
    <citation type="journal article" date="2021" name="PeerJ">
        <title>Extensive microbial diversity within the chicken gut microbiome revealed by metagenomics and culture.</title>
        <authorList>
            <person name="Gilroy R."/>
            <person name="Ravi A."/>
            <person name="Getino M."/>
            <person name="Pursley I."/>
            <person name="Horton D.L."/>
            <person name="Alikhan N.F."/>
            <person name="Baker D."/>
            <person name="Gharbi K."/>
            <person name="Hall N."/>
            <person name="Watson M."/>
            <person name="Adriaenssens E.M."/>
            <person name="Foster-Nyarko E."/>
            <person name="Jarju S."/>
            <person name="Secka A."/>
            <person name="Antonio M."/>
            <person name="Oren A."/>
            <person name="Chaudhuri R.R."/>
            <person name="La Ragione R."/>
            <person name="Hildebrand F."/>
            <person name="Pallen M.J."/>
        </authorList>
    </citation>
    <scope>NUCLEOTIDE SEQUENCE</scope>
    <source>
        <strain evidence="1">4509</strain>
    </source>
</reference>
<comment type="caution">
    <text evidence="1">The sequence shown here is derived from an EMBL/GenBank/DDBJ whole genome shotgun (WGS) entry which is preliminary data.</text>
</comment>
<evidence type="ECO:0000313" key="1">
    <source>
        <dbReference type="EMBL" id="HIU41885.1"/>
    </source>
</evidence>
<proteinExistence type="predicted"/>